<dbReference type="Pfam" id="PF13560">
    <property type="entry name" value="HTH_31"/>
    <property type="match status" value="1"/>
</dbReference>
<dbReference type="GO" id="GO:0003677">
    <property type="term" value="F:DNA binding"/>
    <property type="evidence" value="ECO:0007669"/>
    <property type="project" value="InterPro"/>
</dbReference>
<dbReference type="AlphaFoldDB" id="A0A401W6A3"/>
<organism evidence="3 4">
    <name type="scientific">Streptomyces paromomycinus</name>
    <name type="common">Streptomyces rimosus subsp. paromomycinus</name>
    <dbReference type="NCBI Taxonomy" id="92743"/>
    <lineage>
        <taxon>Bacteria</taxon>
        <taxon>Bacillati</taxon>
        <taxon>Actinomycetota</taxon>
        <taxon>Actinomycetes</taxon>
        <taxon>Kitasatosporales</taxon>
        <taxon>Streptomycetaceae</taxon>
        <taxon>Streptomyces</taxon>
    </lineage>
</organism>
<evidence type="ECO:0000313" key="3">
    <source>
        <dbReference type="EMBL" id="GCD44785.1"/>
    </source>
</evidence>
<dbReference type="CDD" id="cd00093">
    <property type="entry name" value="HTH_XRE"/>
    <property type="match status" value="1"/>
</dbReference>
<dbReference type="Proteomes" id="UP000286746">
    <property type="component" value="Unassembled WGS sequence"/>
</dbReference>
<keyword evidence="4" id="KW-1185">Reference proteome</keyword>
<feature type="compositionally biased region" description="Pro residues" evidence="1">
    <location>
        <begin position="115"/>
        <end position="143"/>
    </location>
</feature>
<feature type="compositionally biased region" description="Low complexity" evidence="1">
    <location>
        <begin position="248"/>
        <end position="265"/>
    </location>
</feature>
<dbReference type="SMART" id="SM00530">
    <property type="entry name" value="HTH_XRE"/>
    <property type="match status" value="1"/>
</dbReference>
<feature type="region of interest" description="Disordered" evidence="1">
    <location>
        <begin position="215"/>
        <end position="313"/>
    </location>
</feature>
<dbReference type="InterPro" id="IPR001387">
    <property type="entry name" value="Cro/C1-type_HTH"/>
</dbReference>
<feature type="compositionally biased region" description="Low complexity" evidence="1">
    <location>
        <begin position="170"/>
        <end position="186"/>
    </location>
</feature>
<feature type="compositionally biased region" description="Low complexity" evidence="1">
    <location>
        <begin position="96"/>
        <end position="106"/>
    </location>
</feature>
<protein>
    <submittedName>
        <fullName evidence="3">Transcriptional regulator</fullName>
    </submittedName>
</protein>
<dbReference type="SUPFAM" id="SSF47413">
    <property type="entry name" value="lambda repressor-like DNA-binding domains"/>
    <property type="match status" value="1"/>
</dbReference>
<sequence>MSTASGTDGFAALLRTLKTRSGLSYGALAKRLHMSTSTLHRYCNGDAVPTDYAPVERLARVCGARPEELVELHRRWILADAARGRRTAAEDEKAAEAGPEAAVPESVPEPESEPGPDPVPATGPAPEPGPDPVPATGPAPEPTSTPASAQTLAPTAPPTPTPTPTPTPAPTSTTPTTRSTRSTRPTRPTRPKLRLALAAAAVVALAVPVIVVSASSSGPDRSAPAGTEVADRSAHGGRGPVPDGGASGTPSPSASASASGAADAPVRGRAADTASPSEGASGGPSEEGEGKGEAGGSSGESSGTPLTVDVRTNNWDDPCDRWYLLDKPPTEVPPPPTGVSARGWANALGGVPGGHLRVALAVQGTSDQAVVLHSLTVRTTTRTASAAGSAYSMGDGCGGGLTPASFDVGLDAAQPVTRPVGGEQGDRKIPATDFPFKVSASDPQMLYVDAHAEANDVSWYLELEWSSGGRRGTLRLDDHGKPFRTSAIQGHPQYIYRWDQNAWAPYGS</sequence>
<comment type="caution">
    <text evidence="3">The sequence shown here is derived from an EMBL/GenBank/DDBJ whole genome shotgun (WGS) entry which is preliminary data.</text>
</comment>
<dbReference type="EMBL" id="BHZD01000001">
    <property type="protein sequence ID" value="GCD44785.1"/>
    <property type="molecule type" value="Genomic_DNA"/>
</dbReference>
<evidence type="ECO:0000313" key="4">
    <source>
        <dbReference type="Proteomes" id="UP000286746"/>
    </source>
</evidence>
<evidence type="ECO:0000259" key="2">
    <source>
        <dbReference type="PROSITE" id="PS50943"/>
    </source>
</evidence>
<proteinExistence type="predicted"/>
<feature type="region of interest" description="Disordered" evidence="1">
    <location>
        <begin position="87"/>
        <end position="191"/>
    </location>
</feature>
<dbReference type="Gene3D" id="1.10.260.40">
    <property type="entry name" value="lambda repressor-like DNA-binding domains"/>
    <property type="match status" value="1"/>
</dbReference>
<accession>A0A401W6A3</accession>
<feature type="compositionally biased region" description="Low complexity" evidence="1">
    <location>
        <begin position="144"/>
        <end position="154"/>
    </location>
</feature>
<evidence type="ECO:0000256" key="1">
    <source>
        <dbReference type="SAM" id="MobiDB-lite"/>
    </source>
</evidence>
<name>A0A401W6A3_STREY</name>
<feature type="domain" description="HTH cro/C1-type" evidence="2">
    <location>
        <begin position="14"/>
        <end position="69"/>
    </location>
</feature>
<dbReference type="PROSITE" id="PS50943">
    <property type="entry name" value="HTH_CROC1"/>
    <property type="match status" value="1"/>
</dbReference>
<gene>
    <name evidence="3" type="ORF">GKJPGBOP_04499</name>
</gene>
<feature type="compositionally biased region" description="Pro residues" evidence="1">
    <location>
        <begin position="155"/>
        <end position="169"/>
    </location>
</feature>
<reference evidence="3 4" key="1">
    <citation type="submission" date="2018-11" db="EMBL/GenBank/DDBJ databases">
        <title>Whole genome sequence of Streptomyces paromomycinus NBRC 15454(T).</title>
        <authorList>
            <person name="Komaki H."/>
            <person name="Tamura T."/>
        </authorList>
    </citation>
    <scope>NUCLEOTIDE SEQUENCE [LARGE SCALE GENOMIC DNA]</scope>
    <source>
        <strain evidence="3 4">NBRC 15454</strain>
    </source>
</reference>
<dbReference type="InterPro" id="IPR010982">
    <property type="entry name" value="Lambda_DNA-bd_dom_sf"/>
</dbReference>